<organism evidence="2 3">
    <name type="scientific">Hermanssonia centrifuga</name>
    <dbReference type="NCBI Taxonomy" id="98765"/>
    <lineage>
        <taxon>Eukaryota</taxon>
        <taxon>Fungi</taxon>
        <taxon>Dikarya</taxon>
        <taxon>Basidiomycota</taxon>
        <taxon>Agaricomycotina</taxon>
        <taxon>Agaricomycetes</taxon>
        <taxon>Polyporales</taxon>
        <taxon>Meruliaceae</taxon>
        <taxon>Hermanssonia</taxon>
    </lineage>
</organism>
<sequence>MASISTIISDQGVGLTKPEASGSQQALNAKPDLPYLTMQIVVRRDLLEVLHETRDLPETIAYLQDLKNMRKVYDIIHSKPVLIPLN</sequence>
<comment type="caution">
    <text evidence="2">The sequence shown here is derived from an EMBL/GenBank/DDBJ whole genome shotgun (WGS) entry which is preliminary data.</text>
</comment>
<feature type="region of interest" description="Disordered" evidence="1">
    <location>
        <begin position="1"/>
        <end position="26"/>
    </location>
</feature>
<evidence type="ECO:0000256" key="1">
    <source>
        <dbReference type="SAM" id="MobiDB-lite"/>
    </source>
</evidence>
<protein>
    <submittedName>
        <fullName evidence="2">Uncharacterized protein</fullName>
    </submittedName>
</protein>
<evidence type="ECO:0000313" key="3">
    <source>
        <dbReference type="Proteomes" id="UP000186601"/>
    </source>
</evidence>
<proteinExistence type="predicted"/>
<accession>A0A2R6NJV1</accession>
<gene>
    <name evidence="2" type="ORF">PHLCEN_2v11484</name>
</gene>
<dbReference type="Proteomes" id="UP000186601">
    <property type="component" value="Unassembled WGS sequence"/>
</dbReference>
<reference evidence="2 3" key="1">
    <citation type="submission" date="2018-02" db="EMBL/GenBank/DDBJ databases">
        <title>Genome sequence of the basidiomycete white-rot fungus Phlebia centrifuga.</title>
        <authorList>
            <person name="Granchi Z."/>
            <person name="Peng M."/>
            <person name="de Vries R.P."/>
            <person name="Hilden K."/>
            <person name="Makela M.R."/>
            <person name="Grigoriev I."/>
            <person name="Riley R."/>
        </authorList>
    </citation>
    <scope>NUCLEOTIDE SEQUENCE [LARGE SCALE GENOMIC DNA]</scope>
    <source>
        <strain evidence="2 3">FBCC195</strain>
    </source>
</reference>
<dbReference type="EMBL" id="MLYV02001146">
    <property type="protein sequence ID" value="PSR72649.1"/>
    <property type="molecule type" value="Genomic_DNA"/>
</dbReference>
<dbReference type="AlphaFoldDB" id="A0A2R6NJV1"/>
<dbReference type="OrthoDB" id="201213at2759"/>
<keyword evidence="3" id="KW-1185">Reference proteome</keyword>
<evidence type="ECO:0000313" key="2">
    <source>
        <dbReference type="EMBL" id="PSR72649.1"/>
    </source>
</evidence>
<name>A0A2R6NJV1_9APHY</name>